<dbReference type="InterPro" id="IPR037050">
    <property type="entry name" value="DUF1254_sf"/>
</dbReference>
<dbReference type="Proteomes" id="UP001431010">
    <property type="component" value="Chromosome"/>
</dbReference>
<evidence type="ECO:0000256" key="1">
    <source>
        <dbReference type="SAM" id="SignalP"/>
    </source>
</evidence>
<dbReference type="PANTHER" id="PTHR36509">
    <property type="entry name" value="BLL3101 PROTEIN"/>
    <property type="match status" value="1"/>
</dbReference>
<feature type="domain" description="DUF1254" evidence="3">
    <location>
        <begin position="108"/>
        <end position="226"/>
    </location>
</feature>
<evidence type="ECO:0000313" key="4">
    <source>
        <dbReference type="EMBL" id="UFZ08394.1"/>
    </source>
</evidence>
<dbReference type="Gene3D" id="2.60.120.600">
    <property type="entry name" value="Domain of unknown function DUF1214, C-terminal domain"/>
    <property type="match status" value="1"/>
</dbReference>
<dbReference type="InterPro" id="IPR010621">
    <property type="entry name" value="DUF1214"/>
</dbReference>
<feature type="domain" description="DUF1214" evidence="2">
    <location>
        <begin position="377"/>
        <end position="482"/>
    </location>
</feature>
<evidence type="ECO:0000259" key="3">
    <source>
        <dbReference type="Pfam" id="PF06863"/>
    </source>
</evidence>
<dbReference type="InterPro" id="IPR037049">
    <property type="entry name" value="DUF1214_C_sf"/>
</dbReference>
<dbReference type="Gene3D" id="1.10.3360.10">
    <property type="entry name" value="VPA0735-like domain"/>
    <property type="match status" value="1"/>
</dbReference>
<sequence length="499" mass="55286">MKSIALAVSALSLMVFSAIPANAQQYKMQTPIPPGIAAPDRIETRLGTLKFFDGFPDKATVEKLYDNLDFQRAVQAYLLALPAANMAGLRDGLLQVGPANSTIPTFETLMDARSLFLTANANVAYTWIWINLHDGPLVAEVPPMVLGMIDDFWFRYVTDIGVVGPDKGKGGKYLLLPPGYKGDVPDGYLVVRVPTYESILVWRNFAVNGDMTPAIENLRKLTRIYPLSKAANPPANTFVNVSGRAFNTVARADNKVWDYLNQVVQSEPIESLDPVTLGYFASIGIEKGKPFAPDARMKTILTEAAAVGDATARALLFKSRIPEAFYYPNSTWRQWLGGYQFESQPGVRFLDAASFFYFYATGVTPAMEAKMVGQGSQYAVGLVDSKGAPLDGSKNYRLHLPPNIPAKEFWSVILYDNQTRSMLQTDQRFPMVSSQDKDILINSDGSVDVYFGPKAPAGKEHNWVQTVPGKGWNTLLRLYGPLEPWFNKTWRPSEIEPVR</sequence>
<feature type="signal peptide" evidence="1">
    <location>
        <begin position="1"/>
        <end position="23"/>
    </location>
</feature>
<feature type="chain" id="PRO_5047114803" evidence="1">
    <location>
        <begin position="24"/>
        <end position="499"/>
    </location>
</feature>
<evidence type="ECO:0000313" key="5">
    <source>
        <dbReference type="Proteomes" id="UP001431010"/>
    </source>
</evidence>
<name>A0ABY3RLV6_9BRAD</name>
<dbReference type="PANTHER" id="PTHR36509:SF3">
    <property type="entry name" value="SIGNAL PEPTIDE PROTEIN"/>
    <property type="match status" value="1"/>
</dbReference>
<organism evidence="4 5">
    <name type="scientific">Bradyrhizobium ontarionense</name>
    <dbReference type="NCBI Taxonomy" id="2898149"/>
    <lineage>
        <taxon>Bacteria</taxon>
        <taxon>Pseudomonadati</taxon>
        <taxon>Pseudomonadota</taxon>
        <taxon>Alphaproteobacteria</taxon>
        <taxon>Hyphomicrobiales</taxon>
        <taxon>Nitrobacteraceae</taxon>
        <taxon>Bradyrhizobium</taxon>
    </lineage>
</organism>
<keyword evidence="1" id="KW-0732">Signal</keyword>
<evidence type="ECO:0000259" key="2">
    <source>
        <dbReference type="Pfam" id="PF06742"/>
    </source>
</evidence>
<dbReference type="Pfam" id="PF06742">
    <property type="entry name" value="DUF1214"/>
    <property type="match status" value="1"/>
</dbReference>
<dbReference type="Pfam" id="PF06863">
    <property type="entry name" value="DUF1254"/>
    <property type="match status" value="1"/>
</dbReference>
<accession>A0ABY3RLV6</accession>
<dbReference type="SUPFAM" id="SSF160935">
    <property type="entry name" value="VPA0735-like"/>
    <property type="match status" value="1"/>
</dbReference>
<proteinExistence type="predicted"/>
<dbReference type="InterPro" id="IPR010679">
    <property type="entry name" value="DUF1254"/>
</dbReference>
<dbReference type="EMBL" id="CP088156">
    <property type="protein sequence ID" value="UFZ08394.1"/>
    <property type="molecule type" value="Genomic_DNA"/>
</dbReference>
<dbReference type="Gene3D" id="2.60.40.1610">
    <property type="entry name" value="Domain of unknown function DUF1254"/>
    <property type="match status" value="1"/>
</dbReference>
<protein>
    <submittedName>
        <fullName evidence="4">DUF1254 domain-containing protein</fullName>
    </submittedName>
</protein>
<keyword evidence="5" id="KW-1185">Reference proteome</keyword>
<reference evidence="4" key="1">
    <citation type="journal article" date="2024" name="Antonie Van Leeuwenhoek">
        <title>Bradyrhizobium ontarionense sp. nov., a novel bacterial symbiont isolated from Aeschynomene indica (Indian jointvetch), harbours photosynthesis, nitrogen fixation and nitrous oxide (N2O) reductase genes.</title>
        <authorList>
            <person name="Bromfield E.S.P."/>
            <person name="Cloutier S."/>
        </authorList>
    </citation>
    <scope>NUCLEOTIDE SEQUENCE</scope>
    <source>
        <strain evidence="4">A19</strain>
    </source>
</reference>
<gene>
    <name evidence="4" type="ORF">LQG66_17945</name>
</gene>